<dbReference type="STRING" id="231916.A0A409W1I1"/>
<dbReference type="SFLD" id="SFLDS00005">
    <property type="entry name" value="Isoprenoid_Synthase_Type_I"/>
    <property type="match status" value="1"/>
</dbReference>
<dbReference type="Proteomes" id="UP000284706">
    <property type="component" value="Unassembled WGS sequence"/>
</dbReference>
<evidence type="ECO:0000256" key="6">
    <source>
        <dbReference type="ARBA" id="ARBA00032380"/>
    </source>
</evidence>
<organism evidence="11 12">
    <name type="scientific">Gymnopilus dilepis</name>
    <dbReference type="NCBI Taxonomy" id="231916"/>
    <lineage>
        <taxon>Eukaryota</taxon>
        <taxon>Fungi</taxon>
        <taxon>Dikarya</taxon>
        <taxon>Basidiomycota</taxon>
        <taxon>Agaricomycotina</taxon>
        <taxon>Agaricomycetes</taxon>
        <taxon>Agaricomycetidae</taxon>
        <taxon>Agaricales</taxon>
        <taxon>Agaricineae</taxon>
        <taxon>Hymenogastraceae</taxon>
        <taxon>Gymnopilus</taxon>
    </lineage>
</organism>
<dbReference type="GO" id="GO:0004659">
    <property type="term" value="F:prenyltransferase activity"/>
    <property type="evidence" value="ECO:0007669"/>
    <property type="project" value="InterPro"/>
</dbReference>
<dbReference type="InterPro" id="IPR023374">
    <property type="entry name" value="AttH-like_dom_sf"/>
</dbReference>
<dbReference type="Pfam" id="PF00348">
    <property type="entry name" value="polyprenyl_synt"/>
    <property type="match status" value="1"/>
</dbReference>
<accession>A0A409W1I1</accession>
<evidence type="ECO:0000313" key="11">
    <source>
        <dbReference type="EMBL" id="PPQ72361.1"/>
    </source>
</evidence>
<dbReference type="EMBL" id="NHYE01005461">
    <property type="protein sequence ID" value="PPQ72361.1"/>
    <property type="molecule type" value="Genomic_DNA"/>
</dbReference>
<sequence length="773" mass="85039">MERWSFNFHLSLLDGQKVSAFVSFFRLNNHGCSTSTSTFQGKDPQLPSPPSHFVTFAISAPLSEAQGPAHGSSPSTKNKFCYTTAMDSSYLNSLRLAVEADSQMDPFIRRSLLTMLSNGKVPLPDTLLSGDVSASTTDFLCLKYGDSASIQQDTDVNGTAIYHVIANSKEASYGFKLEFTPSSPHAISPNHPTSHPLCFRGKVSGTVLIDGLDVAVGGTDSVGWVEMEADGGITKWDALIREKKEPCWTSVCVNLSDGSTVRFHAVRQSNIVDGSVSGLDQKAVLLDSKGEPRLLEDCELRVMDTWTSLQTMNEYGTKWNLIAPSIGLDLSITAAFQRQEILTICVGRGYWRGSVSVTGIIGTEKVEGVGHVEDRPAQFITRFDKYLKRVAHQTTLEVSKVYPERLENQEHAMKALGIYTPSYLERDPITGISPSLMENVSLEDLHQQIFAPVRYLINGTGKSWRSYLAILSFEVFGGNLELVRPLLASAEIVHTGTLIVDDVEDESPIRRGVPAVHEVWGIATAINAGEAALFSYQTVLQSMPVSPETRLAVPNVFFETMRLGHAGQGLDIAGQPQSLFDDIIAGRVDPSGLEKNVLATHRLKTAIAGFNITRISGLLAGAPPAQLNALAAHMEKVGVAFQIIDDVHDIRRPAQVRDEDDQRKDKRQVLKRRGDDIRSGKISVPIAKAGQMMPLTEAKWIWDTVRSKPGDDDVKTQEVIDKLEAYGVVEACVVQAKKMMEDSWRNTEKYLVDNQAKLYIEALSRYMVEYNSV</sequence>
<keyword evidence="4" id="KW-0460">Magnesium</keyword>
<dbReference type="Pfam" id="PF17186">
    <property type="entry name" value="Lipocalin_9"/>
    <property type="match status" value="1"/>
</dbReference>
<dbReference type="InterPro" id="IPR008949">
    <property type="entry name" value="Isoprenoid_synthase_dom_sf"/>
</dbReference>
<comment type="cofactor">
    <cofactor evidence="1">
        <name>Mg(2+)</name>
        <dbReference type="ChEBI" id="CHEBI:18420"/>
    </cofactor>
</comment>
<dbReference type="OrthoDB" id="6921389at2759"/>
<evidence type="ECO:0000256" key="3">
    <source>
        <dbReference type="ARBA" id="ARBA00022723"/>
    </source>
</evidence>
<evidence type="ECO:0000256" key="1">
    <source>
        <dbReference type="ARBA" id="ARBA00001946"/>
    </source>
</evidence>
<dbReference type="PANTHER" id="PTHR12001:SF44">
    <property type="entry name" value="GERANYLGERANYL PYROPHOSPHATE SYNTHASE"/>
    <property type="match status" value="1"/>
</dbReference>
<evidence type="ECO:0000256" key="5">
    <source>
        <dbReference type="ARBA" id="ARBA00032052"/>
    </source>
</evidence>
<evidence type="ECO:0000256" key="2">
    <source>
        <dbReference type="ARBA" id="ARBA00006706"/>
    </source>
</evidence>
<dbReference type="SUPFAM" id="SSF48576">
    <property type="entry name" value="Terpenoid synthases"/>
    <property type="match status" value="1"/>
</dbReference>
<dbReference type="PROSITE" id="PS00444">
    <property type="entry name" value="POLYPRENYL_SYNTHASE_2"/>
    <property type="match status" value="1"/>
</dbReference>
<gene>
    <name evidence="11" type="ORF">CVT26_007321</name>
</gene>
<dbReference type="GO" id="GO:0046872">
    <property type="term" value="F:metal ion binding"/>
    <property type="evidence" value="ECO:0007669"/>
    <property type="project" value="UniProtKB-KW"/>
</dbReference>
<evidence type="ECO:0000313" key="12">
    <source>
        <dbReference type="Proteomes" id="UP000284706"/>
    </source>
</evidence>
<dbReference type="AlphaFoldDB" id="A0A409W1I1"/>
<protein>
    <recommendedName>
        <fullName evidence="9">(2E,6E)-farnesyl diphosphate synthase</fullName>
    </recommendedName>
    <alternativeName>
        <fullName evidence="8">Dimethylallyltranstransferase</fullName>
    </alternativeName>
    <alternativeName>
        <fullName evidence="7">Farnesyl diphosphate synthase</fullName>
    </alternativeName>
    <alternativeName>
        <fullName evidence="5">Farnesyltranstransferase</fullName>
    </alternativeName>
    <alternativeName>
        <fullName evidence="10">Geranylgeranyl diphosphate synthase</fullName>
    </alternativeName>
    <alternativeName>
        <fullName evidence="6">Geranyltranstransferase</fullName>
    </alternativeName>
</protein>
<dbReference type="PANTHER" id="PTHR12001">
    <property type="entry name" value="GERANYLGERANYL PYROPHOSPHATE SYNTHASE"/>
    <property type="match status" value="1"/>
</dbReference>
<dbReference type="Gene3D" id="2.40.370.10">
    <property type="entry name" value="AttH-like domain"/>
    <property type="match status" value="1"/>
</dbReference>
<comment type="similarity">
    <text evidence="2">Belongs to the FPP/GGPP synthase family.</text>
</comment>
<proteinExistence type="inferred from homology"/>
<dbReference type="InterPro" id="IPR033749">
    <property type="entry name" value="Polyprenyl_synt_CS"/>
</dbReference>
<evidence type="ECO:0000256" key="4">
    <source>
        <dbReference type="ARBA" id="ARBA00022842"/>
    </source>
</evidence>
<dbReference type="SUPFAM" id="SSF159245">
    <property type="entry name" value="AttH-like"/>
    <property type="match status" value="1"/>
</dbReference>
<evidence type="ECO:0000256" key="7">
    <source>
        <dbReference type="ARBA" id="ARBA00032424"/>
    </source>
</evidence>
<dbReference type="PROSITE" id="PS00723">
    <property type="entry name" value="POLYPRENYL_SYNTHASE_1"/>
    <property type="match status" value="1"/>
</dbReference>
<evidence type="ECO:0000256" key="8">
    <source>
        <dbReference type="ARBA" id="ARBA00032448"/>
    </source>
</evidence>
<keyword evidence="3" id="KW-0479">Metal-binding</keyword>
<evidence type="ECO:0000256" key="9">
    <source>
        <dbReference type="ARBA" id="ARBA00032873"/>
    </source>
</evidence>
<reference evidence="11 12" key="1">
    <citation type="journal article" date="2018" name="Evol. Lett.">
        <title>Horizontal gene cluster transfer increased hallucinogenic mushroom diversity.</title>
        <authorList>
            <person name="Reynolds H.T."/>
            <person name="Vijayakumar V."/>
            <person name="Gluck-Thaler E."/>
            <person name="Korotkin H.B."/>
            <person name="Matheny P.B."/>
            <person name="Slot J.C."/>
        </authorList>
    </citation>
    <scope>NUCLEOTIDE SEQUENCE [LARGE SCALE GENOMIC DNA]</scope>
    <source>
        <strain evidence="11 12">SRW20</strain>
    </source>
</reference>
<keyword evidence="12" id="KW-1185">Reference proteome</keyword>
<dbReference type="Gene3D" id="1.10.600.10">
    <property type="entry name" value="Farnesyl Diphosphate Synthase"/>
    <property type="match status" value="1"/>
</dbReference>
<dbReference type="GO" id="GO:0008299">
    <property type="term" value="P:isoprenoid biosynthetic process"/>
    <property type="evidence" value="ECO:0007669"/>
    <property type="project" value="InterPro"/>
</dbReference>
<name>A0A409W1I1_9AGAR</name>
<comment type="caution">
    <text evidence="11">The sequence shown here is derived from an EMBL/GenBank/DDBJ whole genome shotgun (WGS) entry which is preliminary data.</text>
</comment>
<dbReference type="InterPro" id="IPR000092">
    <property type="entry name" value="Polyprenyl_synt"/>
</dbReference>
<evidence type="ECO:0000256" key="10">
    <source>
        <dbReference type="ARBA" id="ARBA00033096"/>
    </source>
</evidence>
<dbReference type="InParanoid" id="A0A409W1I1"/>